<gene>
    <name evidence="1" type="ORF">GR138_12745</name>
</gene>
<organism evidence="1 2">
    <name type="scientific">Shinella kummerowiae</name>
    <dbReference type="NCBI Taxonomy" id="417745"/>
    <lineage>
        <taxon>Bacteria</taxon>
        <taxon>Pseudomonadati</taxon>
        <taxon>Pseudomonadota</taxon>
        <taxon>Alphaproteobacteria</taxon>
        <taxon>Hyphomicrobiales</taxon>
        <taxon>Rhizobiaceae</taxon>
        <taxon>Shinella</taxon>
    </lineage>
</organism>
<dbReference type="EMBL" id="WUMK01000004">
    <property type="protein sequence ID" value="MXN46059.1"/>
    <property type="molecule type" value="Genomic_DNA"/>
</dbReference>
<name>A0A6N8SAU5_9HYPH</name>
<comment type="caution">
    <text evidence="1">The sequence shown here is derived from an EMBL/GenBank/DDBJ whole genome shotgun (WGS) entry which is preliminary data.</text>
</comment>
<accession>A0A6N8SAU5</accession>
<protein>
    <submittedName>
        <fullName evidence="1">Head morphogenesis protein</fullName>
    </submittedName>
</protein>
<dbReference type="AlphaFoldDB" id="A0A6N8SAU5"/>
<dbReference type="Proteomes" id="UP000435802">
    <property type="component" value="Unassembled WGS sequence"/>
</dbReference>
<evidence type="ECO:0000313" key="1">
    <source>
        <dbReference type="EMBL" id="MXN46059.1"/>
    </source>
</evidence>
<evidence type="ECO:0000313" key="2">
    <source>
        <dbReference type="Proteomes" id="UP000435802"/>
    </source>
</evidence>
<keyword evidence="2" id="KW-1185">Reference proteome</keyword>
<proteinExistence type="predicted"/>
<dbReference type="RefSeq" id="WP_160859606.1">
    <property type="nucleotide sequence ID" value="NZ_WUMK01000004.1"/>
</dbReference>
<sequence>MATLRQQLLDLIDRLAPDMERAFLEAVEDIKSEIVLREIVERLERRDIEGAIEALHIDEAAFRPLAEALRQAYNAGGTMVVKDMPRLSDPLGGRVVLRWDVQNQGAEANIREISSKLITGITQQTREATREAIVSAYAQGQGPNTIALDLVGRQSRVTGRREGGVIGLNAPQAELIERTRINLLSGDPELMRKYLTLKTRDKRLDAAVRRAIDAGKPLDKATLDKVLMRLRDRNLKLRGETIARTETVTSVMSAKHEAYRQGLEKMGRDESFVTRKWRSSGRRNVRHTHQILNGQVVRGMDLAFQSPSGALLRYPGDTSLGAGAAEIVNCVCDAEYDYDFAEAYARSRGR</sequence>
<reference evidence="1 2" key="1">
    <citation type="submission" date="2019-12" db="EMBL/GenBank/DDBJ databases">
        <title>Shinella kummerowiae sp. nov., a symbiotic bacterium isolated from root nodules of the herbal legume Kummerowia stipulacea.</title>
        <authorList>
            <person name="Gao J."/>
        </authorList>
    </citation>
    <scope>NUCLEOTIDE SEQUENCE [LARGE SCALE GENOMIC DNA]</scope>
    <source>
        <strain evidence="1 2">CCBAU 25048</strain>
    </source>
</reference>
<dbReference type="OrthoDB" id="952090at2"/>